<evidence type="ECO:0000256" key="5">
    <source>
        <dbReference type="PROSITE-ProRule" id="PRU00108"/>
    </source>
</evidence>
<keyword evidence="3 5" id="KW-0371">Homeobox</keyword>
<dbReference type="Pfam" id="PF03790">
    <property type="entry name" value="KNOX1"/>
    <property type="match status" value="1"/>
</dbReference>
<dbReference type="SMART" id="SM01256">
    <property type="entry name" value="KNOX2"/>
    <property type="match status" value="1"/>
</dbReference>
<gene>
    <name evidence="8" type="primary">knox1</name>
</gene>
<evidence type="ECO:0000256" key="3">
    <source>
        <dbReference type="ARBA" id="ARBA00023155"/>
    </source>
</evidence>
<dbReference type="SUPFAM" id="SSF46689">
    <property type="entry name" value="Homeodomain-like"/>
    <property type="match status" value="1"/>
</dbReference>
<dbReference type="InterPro" id="IPR001356">
    <property type="entry name" value="HD"/>
</dbReference>
<dbReference type="InterPro" id="IPR009057">
    <property type="entry name" value="Homeodomain-like_sf"/>
</dbReference>
<accession>C6KWM3</accession>
<dbReference type="Pfam" id="PF03791">
    <property type="entry name" value="KNOX2"/>
    <property type="match status" value="1"/>
</dbReference>
<evidence type="ECO:0000256" key="1">
    <source>
        <dbReference type="ARBA" id="ARBA00004123"/>
    </source>
</evidence>
<name>C6KWM3_SELUN</name>
<dbReference type="PROSITE" id="PS50071">
    <property type="entry name" value="HOMEOBOX_2"/>
    <property type="match status" value="1"/>
</dbReference>
<dbReference type="GO" id="GO:0005634">
    <property type="term" value="C:nucleus"/>
    <property type="evidence" value="ECO:0007669"/>
    <property type="project" value="UniProtKB-SubCell"/>
</dbReference>
<feature type="region of interest" description="Disordered" evidence="6">
    <location>
        <begin position="277"/>
        <end position="302"/>
    </location>
</feature>
<dbReference type="SMART" id="SM00389">
    <property type="entry name" value="HOX"/>
    <property type="match status" value="1"/>
</dbReference>
<dbReference type="AlphaFoldDB" id="C6KWM3"/>
<dbReference type="InterPro" id="IPR008422">
    <property type="entry name" value="KN_HD"/>
</dbReference>
<dbReference type="Gene3D" id="1.10.10.60">
    <property type="entry name" value="Homeodomain-like"/>
    <property type="match status" value="1"/>
</dbReference>
<feature type="region of interest" description="Disordered" evidence="6">
    <location>
        <begin position="1"/>
        <end position="23"/>
    </location>
</feature>
<organism evidence="8">
    <name type="scientific">Selaginella uncinata</name>
    <name type="common">Blue spike-moss</name>
    <name type="synonym">Lycopodium uncinatum</name>
    <dbReference type="NCBI Taxonomy" id="307165"/>
    <lineage>
        <taxon>Eukaryota</taxon>
        <taxon>Viridiplantae</taxon>
        <taxon>Streptophyta</taxon>
        <taxon>Embryophyta</taxon>
        <taxon>Tracheophyta</taxon>
        <taxon>Lycopodiopsida</taxon>
        <taxon>Selaginellales</taxon>
        <taxon>Selaginellaceae</taxon>
        <taxon>Selaginella</taxon>
    </lineage>
</organism>
<comment type="subcellular location">
    <subcellularLocation>
        <location evidence="1 5">Nucleus</location>
    </subcellularLocation>
</comment>
<dbReference type="InterPro" id="IPR005541">
    <property type="entry name" value="KNOX2"/>
</dbReference>
<feature type="domain" description="Homeobox" evidence="7">
    <location>
        <begin position="216"/>
        <end position="279"/>
    </location>
</feature>
<dbReference type="InterPro" id="IPR050224">
    <property type="entry name" value="TALE_homeobox"/>
</dbReference>
<evidence type="ECO:0000256" key="6">
    <source>
        <dbReference type="SAM" id="MobiDB-lite"/>
    </source>
</evidence>
<dbReference type="CDD" id="cd00086">
    <property type="entry name" value="homeodomain"/>
    <property type="match status" value="1"/>
</dbReference>
<evidence type="ECO:0000256" key="4">
    <source>
        <dbReference type="ARBA" id="ARBA00023242"/>
    </source>
</evidence>
<dbReference type="InterPro" id="IPR005540">
    <property type="entry name" value="KNOX1"/>
</dbReference>
<reference evidence="8" key="1">
    <citation type="journal article" date="2010" name="J. Plant Biol.">
        <title>Class 1 KNOX Gene Expression Supports the Selaginella Rhizophore Concept.</title>
        <authorList>
            <person name="Kawai J."/>
            <person name="Tanabe Y."/>
            <person name="Soma S."/>
            <person name="Ito M."/>
        </authorList>
    </citation>
    <scope>NUCLEOTIDE SEQUENCE</scope>
</reference>
<feature type="compositionally biased region" description="Polar residues" evidence="6">
    <location>
        <begin position="289"/>
        <end position="302"/>
    </location>
</feature>
<dbReference type="GO" id="GO:0006355">
    <property type="term" value="P:regulation of DNA-templated transcription"/>
    <property type="evidence" value="ECO:0007669"/>
    <property type="project" value="InterPro"/>
</dbReference>
<proteinExistence type="evidence at transcript level"/>
<keyword evidence="4 5" id="KW-0539">Nucleus</keyword>
<evidence type="ECO:0000313" key="8">
    <source>
        <dbReference type="EMBL" id="BAH86594.1"/>
    </source>
</evidence>
<evidence type="ECO:0000259" key="7">
    <source>
        <dbReference type="PROSITE" id="PS50071"/>
    </source>
</evidence>
<feature type="non-terminal residue" evidence="8">
    <location>
        <position position="1"/>
    </location>
</feature>
<dbReference type="PANTHER" id="PTHR11850">
    <property type="entry name" value="HOMEOBOX PROTEIN TRANSCRIPTION FACTORS"/>
    <property type="match status" value="1"/>
</dbReference>
<dbReference type="GO" id="GO:0003677">
    <property type="term" value="F:DNA binding"/>
    <property type="evidence" value="ECO:0007669"/>
    <property type="project" value="UniProtKB-UniRule"/>
</dbReference>
<protein>
    <submittedName>
        <fullName evidence="8">Class1 knotted-like homeobox</fullName>
    </submittedName>
</protein>
<sequence length="302" mass="33445">GGGSPEVATVDESGSSSARQKYSRAAALGGSRDESVNDIKSAIILHPQYRELVRAHLNCKRIIEAVQDSGETSADSIIGELIHKHLLKFKPAKSSTVGNPELDQFMVAYVNVLNAWGEDLSKTFYGAIECCREMEQELSNISPGTHDILPPPDDEDYMSMEGVLEYMENSLTGGGGRGGEGSEVEFEIDPFAGDKELKEMLMCKFGGFIKGLNREQLQKKKKGKLPKEARDKLFQWWSEHLDHPYPTEVEKAQLCEITRLDAKQINNWFINQRKRHWKPSDDISPLGGQASQSTAGETNSGA</sequence>
<keyword evidence="2 5" id="KW-0238">DNA-binding</keyword>
<dbReference type="EMBL" id="AB288208">
    <property type="protein sequence ID" value="BAH86594.1"/>
    <property type="molecule type" value="mRNA"/>
</dbReference>
<evidence type="ECO:0000256" key="2">
    <source>
        <dbReference type="ARBA" id="ARBA00023125"/>
    </source>
</evidence>
<dbReference type="Pfam" id="PF05920">
    <property type="entry name" value="Homeobox_KN"/>
    <property type="match status" value="1"/>
</dbReference>
<feature type="DNA-binding region" description="Homeobox" evidence="5">
    <location>
        <begin position="218"/>
        <end position="280"/>
    </location>
</feature>